<dbReference type="GO" id="GO:0008305">
    <property type="term" value="C:integrin complex"/>
    <property type="evidence" value="ECO:0007669"/>
    <property type="project" value="TreeGrafter"/>
</dbReference>
<dbReference type="GO" id="GO:0098609">
    <property type="term" value="P:cell-cell adhesion"/>
    <property type="evidence" value="ECO:0007669"/>
    <property type="project" value="TreeGrafter"/>
</dbReference>
<reference evidence="4" key="1">
    <citation type="submission" date="2016-11" db="UniProtKB">
        <authorList>
            <consortium name="WormBaseParasite"/>
        </authorList>
    </citation>
    <scope>IDENTIFICATION</scope>
</reference>
<evidence type="ECO:0000313" key="3">
    <source>
        <dbReference type="Proteomes" id="UP000095283"/>
    </source>
</evidence>
<dbReference type="GO" id="GO:0007229">
    <property type="term" value="P:integrin-mediated signaling pathway"/>
    <property type="evidence" value="ECO:0007669"/>
    <property type="project" value="TreeGrafter"/>
</dbReference>
<dbReference type="GO" id="GO:0009897">
    <property type="term" value="C:external side of plasma membrane"/>
    <property type="evidence" value="ECO:0007669"/>
    <property type="project" value="TreeGrafter"/>
</dbReference>
<evidence type="ECO:0000256" key="1">
    <source>
        <dbReference type="PROSITE-ProRule" id="PRU00803"/>
    </source>
</evidence>
<dbReference type="GO" id="GO:0033627">
    <property type="term" value="P:cell adhesion mediated by integrin"/>
    <property type="evidence" value="ECO:0007669"/>
    <property type="project" value="TreeGrafter"/>
</dbReference>
<feature type="repeat" description="FG-GAP" evidence="1">
    <location>
        <begin position="31"/>
        <end position="95"/>
    </location>
</feature>
<keyword evidence="2" id="KW-0472">Membrane</keyword>
<keyword evidence="3" id="KW-1185">Reference proteome</keyword>
<accession>A0A1I7XAY1</accession>
<dbReference type="SMART" id="SM00191">
    <property type="entry name" value="Int_alpha"/>
    <property type="match status" value="2"/>
</dbReference>
<dbReference type="PROSITE" id="PS51470">
    <property type="entry name" value="FG_GAP"/>
    <property type="match status" value="1"/>
</dbReference>
<organism evidence="3 4">
    <name type="scientific">Heterorhabditis bacteriophora</name>
    <name type="common">Entomopathogenic nematode worm</name>
    <dbReference type="NCBI Taxonomy" id="37862"/>
    <lineage>
        <taxon>Eukaryota</taxon>
        <taxon>Metazoa</taxon>
        <taxon>Ecdysozoa</taxon>
        <taxon>Nematoda</taxon>
        <taxon>Chromadorea</taxon>
        <taxon>Rhabditida</taxon>
        <taxon>Rhabditina</taxon>
        <taxon>Rhabditomorpha</taxon>
        <taxon>Strongyloidea</taxon>
        <taxon>Heterorhabditidae</taxon>
        <taxon>Heterorhabditis</taxon>
    </lineage>
</organism>
<dbReference type="PANTHER" id="PTHR23220">
    <property type="entry name" value="INTEGRIN ALPHA"/>
    <property type="match status" value="1"/>
</dbReference>
<dbReference type="GO" id="GO:0005178">
    <property type="term" value="F:integrin binding"/>
    <property type="evidence" value="ECO:0007669"/>
    <property type="project" value="TreeGrafter"/>
</dbReference>
<feature type="transmembrane region" description="Helical" evidence="2">
    <location>
        <begin position="246"/>
        <end position="268"/>
    </location>
</feature>
<dbReference type="AlphaFoldDB" id="A0A1I7XAY1"/>
<dbReference type="WBParaSite" id="Hba_14596">
    <property type="protein sequence ID" value="Hba_14596"/>
    <property type="gene ID" value="Hba_14596"/>
</dbReference>
<dbReference type="GO" id="GO:0007160">
    <property type="term" value="P:cell-matrix adhesion"/>
    <property type="evidence" value="ECO:0007669"/>
    <property type="project" value="TreeGrafter"/>
</dbReference>
<name>A0A1I7XAY1_HETBA</name>
<dbReference type="PANTHER" id="PTHR23220:SF122">
    <property type="entry name" value="INTEGRIN ALPHA-PS1"/>
    <property type="match status" value="1"/>
</dbReference>
<keyword evidence="2" id="KW-1133">Transmembrane helix</keyword>
<keyword evidence="2" id="KW-0812">Transmembrane</keyword>
<dbReference type="InterPro" id="IPR028994">
    <property type="entry name" value="Integrin_alpha_N"/>
</dbReference>
<dbReference type="Gene3D" id="2.130.10.130">
    <property type="entry name" value="Integrin alpha, N-terminal"/>
    <property type="match status" value="2"/>
</dbReference>
<dbReference type="SUPFAM" id="SSF69318">
    <property type="entry name" value="Integrin alpha N-terminal domain"/>
    <property type="match status" value="1"/>
</dbReference>
<dbReference type="InterPro" id="IPR013519">
    <property type="entry name" value="Int_alpha_beta-p"/>
</dbReference>
<dbReference type="Proteomes" id="UP000095283">
    <property type="component" value="Unplaced"/>
</dbReference>
<protein>
    <submittedName>
        <fullName evidence="4">FAD_binding_2 domain-containing protein</fullName>
    </submittedName>
</protein>
<evidence type="ECO:0000313" key="4">
    <source>
        <dbReference type="WBParaSite" id="Hba_14596"/>
    </source>
</evidence>
<sequence>MLPHFLGLSTAARIERFIVGILILSICTGFNLDIHAPIYKYGPNGSYFGYSVAEHFKINKPVLLVGAPRAESGQVGTERAGALFACPINTYYSTGGSEWCDQVKSEYEDVLAYGKTPDMTGMGREVHYLGKNGELLGASLASQGTEKGGAVNTMVTGLIGAMKWTGGVFARRSEGGIFGTQTEKYTMAPEDGGIRSMLTAHDYLGYSVGVGRFGFWHENGDKATVVSGATRFGQHGAVVFLPFTKVWFIFILFMHIKSKFILVFLLKWRSLSGEIRQKELILLISTRTLMTILYFFDNFKPFIIFLNISV</sequence>
<evidence type="ECO:0000256" key="2">
    <source>
        <dbReference type="SAM" id="Phobius"/>
    </source>
</evidence>
<proteinExistence type="predicted"/>